<keyword evidence="5 6" id="KW-0378">Hydrolase</keyword>
<dbReference type="PANTHER" id="PTHR43330:SF27">
    <property type="entry name" value="METHIONINE AMINOPEPTIDASE"/>
    <property type="match status" value="1"/>
</dbReference>
<dbReference type="Proteomes" id="UP000182660">
    <property type="component" value="Unassembled WGS sequence"/>
</dbReference>
<dbReference type="PRINTS" id="PR00599">
    <property type="entry name" value="MAPEPTIDASE"/>
</dbReference>
<reference evidence="10 12" key="2">
    <citation type="submission" date="2016-11" db="EMBL/GenBank/DDBJ databases">
        <authorList>
            <person name="Jaros S."/>
            <person name="Januszkiewicz K."/>
            <person name="Wedrychowicz H."/>
        </authorList>
    </citation>
    <scope>NUCLEOTIDE SEQUENCE [LARGE SCALE GENOMIC DNA]</scope>
    <source>
        <strain evidence="10">NVI 5450</strain>
    </source>
</reference>
<accession>A0A090IGJ6</accession>
<evidence type="ECO:0000256" key="2">
    <source>
        <dbReference type="ARBA" id="ARBA00022438"/>
    </source>
</evidence>
<dbReference type="NCBIfam" id="TIGR00500">
    <property type="entry name" value="met_pdase_I"/>
    <property type="match status" value="1"/>
</dbReference>
<dbReference type="HAMAP" id="MF_01974">
    <property type="entry name" value="MetAP_1"/>
    <property type="match status" value="1"/>
</dbReference>
<reference evidence="9 11" key="1">
    <citation type="submission" date="2016-11" db="EMBL/GenBank/DDBJ databases">
        <authorList>
            <person name="Klemetsen T."/>
        </authorList>
    </citation>
    <scope>NUCLEOTIDE SEQUENCE [LARGE SCALE GENOMIC DNA]</scope>
    <source>
        <strain evidence="9">MT 2528</strain>
    </source>
</reference>
<dbReference type="PANTHER" id="PTHR43330">
    <property type="entry name" value="METHIONINE AMINOPEPTIDASE"/>
    <property type="match status" value="1"/>
</dbReference>
<feature type="binding site" evidence="6">
    <location>
        <position position="252"/>
    </location>
    <ligand>
        <name>a divalent metal cation</name>
        <dbReference type="ChEBI" id="CHEBI:60240"/>
        <label>1</label>
    </ligand>
</feature>
<dbReference type="Pfam" id="PF00557">
    <property type="entry name" value="Peptidase_M24"/>
    <property type="match status" value="1"/>
</dbReference>
<comment type="cofactor">
    <cofactor evidence="6">
        <name>Co(2+)</name>
        <dbReference type="ChEBI" id="CHEBI:48828"/>
    </cofactor>
    <cofactor evidence="6">
        <name>Zn(2+)</name>
        <dbReference type="ChEBI" id="CHEBI:29105"/>
    </cofactor>
    <cofactor evidence="6">
        <name>Mn(2+)</name>
        <dbReference type="ChEBI" id="CHEBI:29035"/>
    </cofactor>
    <cofactor evidence="6">
        <name>Fe(2+)</name>
        <dbReference type="ChEBI" id="CHEBI:29033"/>
    </cofactor>
    <text evidence="6">Binds 2 divalent metal cations per subunit. Has a high-affinity and a low affinity metal-binding site. The true nature of the physiological cofactor is under debate. The enzyme is active with cobalt, zinc, manganese or divalent iron ions. Most likely, methionine aminopeptidases function as mononuclear Fe(2+)-metalloproteases under physiological conditions, and the catalytically relevant metal-binding site has been assigned to the histidine-containing high-affinity site.</text>
</comment>
<dbReference type="GO" id="GO:0046872">
    <property type="term" value="F:metal ion binding"/>
    <property type="evidence" value="ECO:0007669"/>
    <property type="project" value="UniProtKB-UniRule"/>
</dbReference>
<dbReference type="InterPro" id="IPR001714">
    <property type="entry name" value="Pept_M24_MAP"/>
</dbReference>
<dbReference type="GO" id="GO:0004239">
    <property type="term" value="F:initiator methionyl aminopeptidase activity"/>
    <property type="evidence" value="ECO:0007669"/>
    <property type="project" value="UniProtKB-UniRule"/>
</dbReference>
<organism evidence="10 12">
    <name type="scientific">Moritella viscosa</name>
    <dbReference type="NCBI Taxonomy" id="80854"/>
    <lineage>
        <taxon>Bacteria</taxon>
        <taxon>Pseudomonadati</taxon>
        <taxon>Pseudomonadota</taxon>
        <taxon>Gammaproteobacteria</taxon>
        <taxon>Alteromonadales</taxon>
        <taxon>Moritellaceae</taxon>
        <taxon>Moritella</taxon>
    </lineage>
</organism>
<dbReference type="EC" id="3.4.11.18" evidence="6 7"/>
<dbReference type="InterPro" id="IPR002467">
    <property type="entry name" value="Pept_M24A_MAP1"/>
</dbReference>
<dbReference type="Proteomes" id="UP000183794">
    <property type="component" value="Unassembled WGS sequence"/>
</dbReference>
<proteinExistence type="inferred from homology"/>
<evidence type="ECO:0000313" key="9">
    <source>
        <dbReference type="EMBL" id="SGY90617.1"/>
    </source>
</evidence>
<keyword evidence="4 6" id="KW-0479">Metal-binding</keyword>
<evidence type="ECO:0000256" key="7">
    <source>
        <dbReference type="RuleBase" id="RU003653"/>
    </source>
</evidence>
<feature type="binding site" evidence="6">
    <location>
        <position position="114"/>
    </location>
    <ligand>
        <name>a divalent metal cation</name>
        <dbReference type="ChEBI" id="CHEBI:60240"/>
        <label>2</label>
        <note>catalytic</note>
    </ligand>
</feature>
<evidence type="ECO:0000256" key="1">
    <source>
        <dbReference type="ARBA" id="ARBA00002521"/>
    </source>
</evidence>
<dbReference type="PROSITE" id="PS00680">
    <property type="entry name" value="MAP_1"/>
    <property type="match status" value="1"/>
</dbReference>
<feature type="binding site" evidence="6">
    <location>
        <position position="103"/>
    </location>
    <ligand>
        <name>a divalent metal cation</name>
        <dbReference type="ChEBI" id="CHEBI:60240"/>
        <label>1</label>
    </ligand>
</feature>
<keyword evidence="11" id="KW-1185">Reference proteome</keyword>
<feature type="binding site" evidence="6">
    <location>
        <position position="221"/>
    </location>
    <ligand>
        <name>a divalent metal cation</name>
        <dbReference type="ChEBI" id="CHEBI:60240"/>
        <label>2</label>
        <note>catalytic</note>
    </ligand>
</feature>
<dbReference type="OrthoDB" id="9802055at2"/>
<dbReference type="HOGENOM" id="CLU_015857_7_0_6"/>
<feature type="binding site" evidence="6">
    <location>
        <position position="191"/>
    </location>
    <ligand>
        <name>substrate</name>
    </ligand>
</feature>
<comment type="similarity">
    <text evidence="6">Belongs to the peptidase M24A family. Methionine aminopeptidase type 1 subfamily.</text>
</comment>
<sequence>MSVIIKTEDQIEKMRVAGRLAAQVLEMIEPFVVAGVTTQELNDRCHEFTLANDALSAPLFYPSYDENDDTAFPKSICTSINSVVCHGVPDDRPLEDGDIINLDITVIKDGLHGDTSKMFLVGDVSPRDKQLCRIAQEALYEGLRQVKPGTRLSRIGEIIEKKIKTHNKANPTRKYSIVEEYCGHGIGEKFHEEPQVLHYKSRFNESNQNLVLKEGMCFTIEPMINAGKKHNEVADDHWTVLTKDNKNSAQWEHTIVVTKDGCEIMTLRAEETIPRILKN</sequence>
<evidence type="ECO:0000259" key="8">
    <source>
        <dbReference type="Pfam" id="PF00557"/>
    </source>
</evidence>
<dbReference type="SUPFAM" id="SSF55920">
    <property type="entry name" value="Creatinase/aminopeptidase"/>
    <property type="match status" value="1"/>
</dbReference>
<comment type="function">
    <text evidence="1 6">Removes the N-terminal methionine from nascent proteins. The N-terminal methionine is often cleaved when the second residue in the primary sequence is small and uncharged (Met-Ala-, Cys, Gly, Pro, Ser, Thr, or Val). Requires deformylation of the N(alpha)-formylated initiator methionine before it can be hydrolyzed.</text>
</comment>
<feature type="binding site" evidence="6">
    <location>
        <position position="252"/>
    </location>
    <ligand>
        <name>a divalent metal cation</name>
        <dbReference type="ChEBI" id="CHEBI:60240"/>
        <label>2</label>
        <note>catalytic</note>
    </ligand>
</feature>
<evidence type="ECO:0000313" key="11">
    <source>
        <dbReference type="Proteomes" id="UP000182660"/>
    </source>
</evidence>
<evidence type="ECO:0000313" key="12">
    <source>
        <dbReference type="Proteomes" id="UP000183794"/>
    </source>
</evidence>
<comment type="catalytic activity">
    <reaction evidence="6 7">
        <text>Release of N-terminal amino acids, preferentially methionine, from peptides and arylamides.</text>
        <dbReference type="EC" id="3.4.11.18"/>
    </reaction>
</comment>
<comment type="subunit">
    <text evidence="6">Monomer.</text>
</comment>
<evidence type="ECO:0000256" key="4">
    <source>
        <dbReference type="ARBA" id="ARBA00022723"/>
    </source>
</evidence>
<dbReference type="GeneID" id="61295867"/>
<dbReference type="PATRIC" id="fig|80854.5.peg.4076"/>
<dbReference type="EMBL" id="FPLD01000060">
    <property type="protein sequence ID" value="SGY99407.1"/>
    <property type="molecule type" value="Genomic_DNA"/>
</dbReference>
<dbReference type="InterPro" id="IPR000994">
    <property type="entry name" value="Pept_M24"/>
</dbReference>
<keyword evidence="2 6" id="KW-0031">Aminopeptidase</keyword>
<gene>
    <name evidence="6" type="primary">map</name>
    <name evidence="9" type="ORF">MT2528_1967</name>
    <name evidence="10" type="ORF">NVI5450_2189</name>
</gene>
<feature type="binding site" evidence="6">
    <location>
        <position position="86"/>
    </location>
    <ligand>
        <name>substrate</name>
    </ligand>
</feature>
<name>A0A090IGJ6_9GAMM</name>
<dbReference type="STRING" id="80854.MVIS_3852"/>
<dbReference type="Gene3D" id="3.90.230.10">
    <property type="entry name" value="Creatinase/methionine aminopeptidase superfamily"/>
    <property type="match status" value="1"/>
</dbReference>
<evidence type="ECO:0000256" key="3">
    <source>
        <dbReference type="ARBA" id="ARBA00022670"/>
    </source>
</evidence>
<feature type="binding site" evidence="6">
    <location>
        <position position="184"/>
    </location>
    <ligand>
        <name>a divalent metal cation</name>
        <dbReference type="ChEBI" id="CHEBI:60240"/>
        <label>2</label>
        <note>catalytic</note>
    </ligand>
</feature>
<dbReference type="CDD" id="cd01086">
    <property type="entry name" value="MetAP1"/>
    <property type="match status" value="1"/>
</dbReference>
<dbReference type="RefSeq" id="WP_045111825.1">
    <property type="nucleotide sequence ID" value="NZ_CAWQZC010000121.1"/>
</dbReference>
<dbReference type="EMBL" id="FPLJ01000050">
    <property type="protein sequence ID" value="SGY90617.1"/>
    <property type="molecule type" value="Genomic_DNA"/>
</dbReference>
<dbReference type="GO" id="GO:0005829">
    <property type="term" value="C:cytosol"/>
    <property type="evidence" value="ECO:0007669"/>
    <property type="project" value="TreeGrafter"/>
</dbReference>
<evidence type="ECO:0000256" key="5">
    <source>
        <dbReference type="ARBA" id="ARBA00022801"/>
    </source>
</evidence>
<protein>
    <recommendedName>
        <fullName evidence="6 7">Methionine aminopeptidase</fullName>
        <shortName evidence="6">MAP</shortName>
        <shortName evidence="6">MetAP</shortName>
        <ecNumber evidence="6 7">3.4.11.18</ecNumber>
    </recommendedName>
    <alternativeName>
        <fullName evidence="6">Peptidase M</fullName>
    </alternativeName>
</protein>
<dbReference type="KEGG" id="mvs:MVIS_3852"/>
<keyword evidence="3 6" id="KW-0645">Protease</keyword>
<evidence type="ECO:0000313" key="10">
    <source>
        <dbReference type="EMBL" id="SGY99407.1"/>
    </source>
</evidence>
<dbReference type="AlphaFoldDB" id="A0A090IGJ6"/>
<feature type="domain" description="Peptidase M24" evidence="8">
    <location>
        <begin position="12"/>
        <end position="259"/>
    </location>
</feature>
<feature type="binding site" evidence="6">
    <location>
        <position position="114"/>
    </location>
    <ligand>
        <name>a divalent metal cation</name>
        <dbReference type="ChEBI" id="CHEBI:60240"/>
        <label>1</label>
    </ligand>
</feature>
<dbReference type="GO" id="GO:0006508">
    <property type="term" value="P:proteolysis"/>
    <property type="evidence" value="ECO:0007669"/>
    <property type="project" value="UniProtKB-KW"/>
</dbReference>
<dbReference type="GO" id="GO:0070006">
    <property type="term" value="F:metalloaminopeptidase activity"/>
    <property type="evidence" value="ECO:0007669"/>
    <property type="project" value="UniProtKB-UniRule"/>
</dbReference>
<evidence type="ECO:0000256" key="6">
    <source>
        <dbReference type="HAMAP-Rule" id="MF_01974"/>
    </source>
</evidence>
<dbReference type="InterPro" id="IPR036005">
    <property type="entry name" value="Creatinase/aminopeptidase-like"/>
</dbReference>